<proteinExistence type="predicted"/>
<sequence>MPKTIKKTARAARAAKRAAEVATPPQPPPTQKEVISTEVATLPPPPPSQNEVISTEVATPPQRLHHRMKLYSITVVTTNGGQASQQGPHYPRGTVGKGRVSREILCRSPDSRVLASDSLSDSR</sequence>
<feature type="compositionally biased region" description="Basic residues" evidence="1">
    <location>
        <begin position="1"/>
        <end position="16"/>
    </location>
</feature>
<evidence type="ECO:0000313" key="4">
    <source>
        <dbReference type="Proteomes" id="UP000014760"/>
    </source>
</evidence>
<dbReference type="EMBL" id="AMQN01000976">
    <property type="status" value="NOT_ANNOTATED_CDS"/>
    <property type="molecule type" value="Genomic_DNA"/>
</dbReference>
<reference evidence="4" key="1">
    <citation type="submission" date="2012-12" db="EMBL/GenBank/DDBJ databases">
        <authorList>
            <person name="Hellsten U."/>
            <person name="Grimwood J."/>
            <person name="Chapman J.A."/>
            <person name="Shapiro H."/>
            <person name="Aerts A."/>
            <person name="Otillar R.P."/>
            <person name="Terry A.Y."/>
            <person name="Boore J.L."/>
            <person name="Simakov O."/>
            <person name="Marletaz F."/>
            <person name="Cho S.-J."/>
            <person name="Edsinger-Gonzales E."/>
            <person name="Havlak P."/>
            <person name="Kuo D.-H."/>
            <person name="Larsson T."/>
            <person name="Lv J."/>
            <person name="Arendt D."/>
            <person name="Savage R."/>
            <person name="Osoegawa K."/>
            <person name="de Jong P."/>
            <person name="Lindberg D.R."/>
            <person name="Seaver E.C."/>
            <person name="Weisblat D.A."/>
            <person name="Putnam N.H."/>
            <person name="Grigoriev I.V."/>
            <person name="Rokhsar D.S."/>
        </authorList>
    </citation>
    <scope>NUCLEOTIDE SEQUENCE</scope>
    <source>
        <strain evidence="4">I ESC-2004</strain>
    </source>
</reference>
<dbReference type="HOGENOM" id="CLU_2017357_0_0_1"/>
<evidence type="ECO:0000256" key="1">
    <source>
        <dbReference type="SAM" id="MobiDB-lite"/>
    </source>
</evidence>
<dbReference type="EMBL" id="KB298217">
    <property type="protein sequence ID" value="ELU09454.1"/>
    <property type="molecule type" value="Genomic_DNA"/>
</dbReference>
<organism evidence="2">
    <name type="scientific">Capitella teleta</name>
    <name type="common">Polychaete worm</name>
    <dbReference type="NCBI Taxonomy" id="283909"/>
    <lineage>
        <taxon>Eukaryota</taxon>
        <taxon>Metazoa</taxon>
        <taxon>Spiralia</taxon>
        <taxon>Lophotrochozoa</taxon>
        <taxon>Annelida</taxon>
        <taxon>Polychaeta</taxon>
        <taxon>Sedentaria</taxon>
        <taxon>Scolecida</taxon>
        <taxon>Capitellidae</taxon>
        <taxon>Capitella</taxon>
    </lineage>
</organism>
<reference evidence="2 4" key="2">
    <citation type="journal article" date="2013" name="Nature">
        <title>Insights into bilaterian evolution from three spiralian genomes.</title>
        <authorList>
            <person name="Simakov O."/>
            <person name="Marletaz F."/>
            <person name="Cho S.J."/>
            <person name="Edsinger-Gonzales E."/>
            <person name="Havlak P."/>
            <person name="Hellsten U."/>
            <person name="Kuo D.H."/>
            <person name="Larsson T."/>
            <person name="Lv J."/>
            <person name="Arendt D."/>
            <person name="Savage R."/>
            <person name="Osoegawa K."/>
            <person name="de Jong P."/>
            <person name="Grimwood J."/>
            <person name="Chapman J.A."/>
            <person name="Shapiro H."/>
            <person name="Aerts A."/>
            <person name="Otillar R.P."/>
            <person name="Terry A.Y."/>
            <person name="Boore J.L."/>
            <person name="Grigoriev I.V."/>
            <person name="Lindberg D.R."/>
            <person name="Seaver E.C."/>
            <person name="Weisblat D.A."/>
            <person name="Putnam N.H."/>
            <person name="Rokhsar D.S."/>
        </authorList>
    </citation>
    <scope>NUCLEOTIDE SEQUENCE</scope>
    <source>
        <strain evidence="2 4">I ESC-2004</strain>
    </source>
</reference>
<dbReference type="EnsemblMetazoa" id="CapteT200319">
    <property type="protein sequence ID" value="CapteP200319"/>
    <property type="gene ID" value="CapteG200319"/>
</dbReference>
<feature type="region of interest" description="Disordered" evidence="1">
    <location>
        <begin position="1"/>
        <end position="52"/>
    </location>
</feature>
<name>R7USG2_CAPTE</name>
<accession>R7USG2</accession>
<dbReference type="Proteomes" id="UP000014760">
    <property type="component" value="Unassembled WGS sequence"/>
</dbReference>
<reference evidence="3" key="3">
    <citation type="submission" date="2015-06" db="UniProtKB">
        <authorList>
            <consortium name="EnsemblMetazoa"/>
        </authorList>
    </citation>
    <scope>IDENTIFICATION</scope>
</reference>
<gene>
    <name evidence="2" type="ORF">CAPTEDRAFT_200319</name>
</gene>
<evidence type="ECO:0000313" key="3">
    <source>
        <dbReference type="EnsemblMetazoa" id="CapteP200319"/>
    </source>
</evidence>
<feature type="region of interest" description="Disordered" evidence="1">
    <location>
        <begin position="102"/>
        <end position="123"/>
    </location>
</feature>
<protein>
    <submittedName>
        <fullName evidence="2 3">Uncharacterized protein</fullName>
    </submittedName>
</protein>
<dbReference type="AlphaFoldDB" id="R7USG2"/>
<evidence type="ECO:0000313" key="2">
    <source>
        <dbReference type="EMBL" id="ELU09454.1"/>
    </source>
</evidence>
<keyword evidence="4" id="KW-1185">Reference proteome</keyword>